<evidence type="ECO:0008006" key="3">
    <source>
        <dbReference type="Google" id="ProtNLM"/>
    </source>
</evidence>
<proteinExistence type="predicted"/>
<keyword evidence="2" id="KW-1185">Reference proteome</keyword>
<comment type="caution">
    <text evidence="1">The sequence shown here is derived from an EMBL/GenBank/DDBJ whole genome shotgun (WGS) entry which is preliminary data.</text>
</comment>
<protein>
    <recommendedName>
        <fullName evidence="3">Ferredoxin</fullName>
    </recommendedName>
</protein>
<evidence type="ECO:0000313" key="2">
    <source>
        <dbReference type="Proteomes" id="UP001500665"/>
    </source>
</evidence>
<reference evidence="1 2" key="1">
    <citation type="journal article" date="2019" name="Int. J. Syst. Evol. Microbiol.">
        <title>The Global Catalogue of Microorganisms (GCM) 10K type strain sequencing project: providing services to taxonomists for standard genome sequencing and annotation.</title>
        <authorList>
            <consortium name="The Broad Institute Genomics Platform"/>
            <consortium name="The Broad Institute Genome Sequencing Center for Infectious Disease"/>
            <person name="Wu L."/>
            <person name="Ma J."/>
        </authorList>
    </citation>
    <scope>NUCLEOTIDE SEQUENCE [LARGE SCALE GENOMIC DNA]</scope>
    <source>
        <strain evidence="1 2">JCM 10696</strain>
    </source>
</reference>
<gene>
    <name evidence="1" type="ORF">GCM10009550_43770</name>
</gene>
<sequence>MYPVSCHRCGTCVLVKKNSLAHTEIQWTTETDRCAELGKTVRPDVLHSVTPTCEALRDSVEASVRGGLLPVPDVEERVL</sequence>
<organism evidence="1 2">
    <name type="scientific">Actinocorallia libanotica</name>
    <dbReference type="NCBI Taxonomy" id="46162"/>
    <lineage>
        <taxon>Bacteria</taxon>
        <taxon>Bacillati</taxon>
        <taxon>Actinomycetota</taxon>
        <taxon>Actinomycetes</taxon>
        <taxon>Streptosporangiales</taxon>
        <taxon>Thermomonosporaceae</taxon>
        <taxon>Actinocorallia</taxon>
    </lineage>
</organism>
<dbReference type="EMBL" id="BAAAHH010000018">
    <property type="protein sequence ID" value="GAA0957023.1"/>
    <property type="molecule type" value="Genomic_DNA"/>
</dbReference>
<dbReference type="Proteomes" id="UP001500665">
    <property type="component" value="Unassembled WGS sequence"/>
</dbReference>
<evidence type="ECO:0000313" key="1">
    <source>
        <dbReference type="EMBL" id="GAA0957023.1"/>
    </source>
</evidence>
<accession>A0ABN1RGZ2</accession>
<name>A0ABN1RGZ2_9ACTN</name>